<dbReference type="AlphaFoldDB" id="L0WEJ9"/>
<dbReference type="Proteomes" id="UP000010164">
    <property type="component" value="Unassembled WGS sequence"/>
</dbReference>
<keyword evidence="3" id="KW-1185">Reference proteome</keyword>
<comment type="caution">
    <text evidence="2">The sequence shown here is derived from an EMBL/GenBank/DDBJ whole genome shotgun (WGS) entry which is preliminary data.</text>
</comment>
<organism evidence="2 3">
    <name type="scientific">Alcanivorax hongdengensis A-11-3</name>
    <dbReference type="NCBI Taxonomy" id="1177179"/>
    <lineage>
        <taxon>Bacteria</taxon>
        <taxon>Pseudomonadati</taxon>
        <taxon>Pseudomonadota</taxon>
        <taxon>Gammaproteobacteria</taxon>
        <taxon>Oceanospirillales</taxon>
        <taxon>Alcanivoracaceae</taxon>
        <taxon>Alcanivorax</taxon>
    </lineage>
</organism>
<sequence length="154" mass="16539">MSYRRPLLALALGACLLPATSWAVGPGTGSQSQFNVRIGNCMASSLEVRYRLDSLMGEPIVGGSYRWNGDNRCDLPSSTVIWLKVQSGSTYGYVRLDPAVPGANRGFGYNVSGSPEWDEAICGFNGTRRTGCMNSSAAKSLWKSGRVTGFSVAW</sequence>
<evidence type="ECO:0000313" key="3">
    <source>
        <dbReference type="Proteomes" id="UP000010164"/>
    </source>
</evidence>
<feature type="chain" id="PRO_5003948522" evidence="1">
    <location>
        <begin position="24"/>
        <end position="154"/>
    </location>
</feature>
<feature type="signal peptide" evidence="1">
    <location>
        <begin position="1"/>
        <end position="23"/>
    </location>
</feature>
<dbReference type="OrthoDB" id="6078309at2"/>
<accession>L0WEJ9</accession>
<proteinExistence type="predicted"/>
<evidence type="ECO:0000313" key="2">
    <source>
        <dbReference type="EMBL" id="EKF74582.1"/>
    </source>
</evidence>
<protein>
    <submittedName>
        <fullName evidence="2">Uncharacterized protein</fullName>
    </submittedName>
</protein>
<evidence type="ECO:0000256" key="1">
    <source>
        <dbReference type="SAM" id="SignalP"/>
    </source>
</evidence>
<name>L0WEJ9_9GAMM</name>
<dbReference type="PATRIC" id="fig|1177179.3.peg.1627"/>
<keyword evidence="1" id="KW-0732">Signal</keyword>
<gene>
    <name evidence="2" type="ORF">A11A3_08145</name>
</gene>
<dbReference type="RefSeq" id="WP_008928808.1">
    <property type="nucleotide sequence ID" value="NZ_AMRJ01000010.1"/>
</dbReference>
<reference evidence="2 3" key="1">
    <citation type="journal article" date="2012" name="J. Bacteriol.">
        <title>Genome Sequence of the Alkane-Degrading Bacterium Alcanivorax hongdengensis Type Strain A-11-3.</title>
        <authorList>
            <person name="Lai Q."/>
            <person name="Shao Z."/>
        </authorList>
    </citation>
    <scope>NUCLEOTIDE SEQUENCE [LARGE SCALE GENOMIC DNA]</scope>
    <source>
        <strain evidence="2 3">A-11-3</strain>
    </source>
</reference>
<dbReference type="EMBL" id="AMRJ01000010">
    <property type="protein sequence ID" value="EKF74582.1"/>
    <property type="molecule type" value="Genomic_DNA"/>
</dbReference>